<reference evidence="3 4" key="1">
    <citation type="submission" date="2022-01" db="EMBL/GenBank/DDBJ databases">
        <title>Whole genome-based taxonomy of the Shewanellaceae.</title>
        <authorList>
            <person name="Martin-Rodriguez A.J."/>
        </authorList>
    </citation>
    <scope>NUCLEOTIDE SEQUENCE [LARGE SCALE GENOMIC DNA]</scope>
    <source>
        <strain evidence="3 4">DSM 21332</strain>
    </source>
</reference>
<protein>
    <submittedName>
        <fullName evidence="3">NAD(P)H-dependent oxidoreductase</fullName>
    </submittedName>
</protein>
<dbReference type="InterPro" id="IPR003680">
    <property type="entry name" value="Flavodoxin_fold"/>
</dbReference>
<dbReference type="Gene3D" id="3.40.50.360">
    <property type="match status" value="1"/>
</dbReference>
<comment type="caution">
    <text evidence="3">The sequence shown here is derived from an EMBL/GenBank/DDBJ whole genome shotgun (WGS) entry which is preliminary data.</text>
</comment>
<keyword evidence="1" id="KW-0560">Oxidoreductase</keyword>
<sequence>MNNTLLISGHPNLEKSVANQGILDLLADESNITVRKLDTLYPDYRIDIAAEQAALQSADTIVFQFPLYWSTYPAIMKIWFDEVFTYNFAFGPEGDKLKGKRVILSITCGATANSYSEGEFNFFPLPQYLQAATHPIKAAQMAIVDEVITFEMNSTESEGGNRDQVMQQVRQHTEQLLQAINQINQ</sequence>
<proteinExistence type="predicted"/>
<organism evidence="3 4">
    <name type="scientific">Shewanella corallii</name>
    <dbReference type="NCBI Taxonomy" id="560080"/>
    <lineage>
        <taxon>Bacteria</taxon>
        <taxon>Pseudomonadati</taxon>
        <taxon>Pseudomonadota</taxon>
        <taxon>Gammaproteobacteria</taxon>
        <taxon>Alteromonadales</taxon>
        <taxon>Shewanellaceae</taxon>
        <taxon>Shewanella</taxon>
    </lineage>
</organism>
<dbReference type="InterPro" id="IPR046980">
    <property type="entry name" value="KefG/KefF"/>
</dbReference>
<gene>
    <name evidence="3" type="ORF">L2725_08855</name>
</gene>
<evidence type="ECO:0000313" key="3">
    <source>
        <dbReference type="EMBL" id="MCL2913902.1"/>
    </source>
</evidence>
<evidence type="ECO:0000259" key="2">
    <source>
        <dbReference type="Pfam" id="PF02525"/>
    </source>
</evidence>
<evidence type="ECO:0000313" key="4">
    <source>
        <dbReference type="Proteomes" id="UP001202831"/>
    </source>
</evidence>
<dbReference type="Pfam" id="PF02525">
    <property type="entry name" value="Flavodoxin_2"/>
    <property type="match status" value="1"/>
</dbReference>
<accession>A0ABT0N636</accession>
<dbReference type="InterPro" id="IPR029039">
    <property type="entry name" value="Flavoprotein-like_sf"/>
</dbReference>
<dbReference type="RefSeq" id="WP_249248604.1">
    <property type="nucleotide sequence ID" value="NZ_JAKIKT010000002.1"/>
</dbReference>
<dbReference type="Proteomes" id="UP001202831">
    <property type="component" value="Unassembled WGS sequence"/>
</dbReference>
<keyword evidence="4" id="KW-1185">Reference proteome</keyword>
<evidence type="ECO:0000256" key="1">
    <source>
        <dbReference type="ARBA" id="ARBA00023002"/>
    </source>
</evidence>
<dbReference type="PANTHER" id="PTHR47307">
    <property type="entry name" value="GLUTATHIONE-REGULATED POTASSIUM-EFFLUX SYSTEM ANCILLARY PROTEIN KEFG"/>
    <property type="match status" value="1"/>
</dbReference>
<feature type="domain" description="Flavodoxin-like fold" evidence="2">
    <location>
        <begin position="3"/>
        <end position="172"/>
    </location>
</feature>
<dbReference type="SUPFAM" id="SSF52218">
    <property type="entry name" value="Flavoproteins"/>
    <property type="match status" value="1"/>
</dbReference>
<dbReference type="PANTHER" id="PTHR47307:SF1">
    <property type="entry name" value="GLUTATHIONE-REGULATED POTASSIUM-EFFLUX SYSTEM ANCILLARY PROTEIN KEFG"/>
    <property type="match status" value="1"/>
</dbReference>
<dbReference type="EMBL" id="JAKIKT010000002">
    <property type="protein sequence ID" value="MCL2913902.1"/>
    <property type="molecule type" value="Genomic_DNA"/>
</dbReference>
<name>A0ABT0N636_9GAMM</name>